<feature type="domain" description="Orc1-like AAA ATPase" evidence="3">
    <location>
        <begin position="9"/>
        <end position="78"/>
    </location>
</feature>
<evidence type="ECO:0000256" key="1">
    <source>
        <dbReference type="ARBA" id="ARBA00022741"/>
    </source>
</evidence>
<organism evidence="4 5">
    <name type="scientific">Actinomycetospora atypica</name>
    <dbReference type="NCBI Taxonomy" id="1290095"/>
    <lineage>
        <taxon>Bacteria</taxon>
        <taxon>Bacillati</taxon>
        <taxon>Actinomycetota</taxon>
        <taxon>Actinomycetes</taxon>
        <taxon>Pseudonocardiales</taxon>
        <taxon>Pseudonocardiaceae</taxon>
        <taxon>Actinomycetospora</taxon>
    </lineage>
</organism>
<keyword evidence="2" id="KW-0067">ATP-binding</keyword>
<accession>A0ABV9YJK6</accession>
<dbReference type="InterPro" id="IPR041664">
    <property type="entry name" value="AAA_16"/>
</dbReference>
<sequence length="809" mass="84695">MAPPASRRRLVGRDEQLAAIARAATADPTEGRLVVVEGEAGIGKSTLLAAVRDAAPGQVVRGAWDEGATPLTAWIEALGVPPTGPAGAPVPWVRRRLAELAADGPVLVTLDDAHRADSASLGALTGLVRQGLPPDVVVLVAARVPDVVVRADWSACRADLARHAEPVFLELAELSPAAVTELVRARFTSLPDEAAGRLGELVTRHAGGHPLHVAALLDVLVAQPDEAAVTAVVGKVPPRLRALFDHQLAALDPAARRALEALAVLRPVPTAALAAVLDRPGLAVLDDLRAAASLGLTATDRDVVDLRHELIAAAVREAAPPAVHQELHRARLGCPQPEDDAYVRLRHVLGAGLPHREVALARRDAGVLAYERRALAEALELLEAAGLEDDPVLDVHRGLALAGLGRIEDADDLLDAALARAGADPGLVVKAAVGDEALGRTVSGDRRRLARLHRAETVALPPRERFELLVALLREESLAGVARPELVDEIRERAAEVGASIEVRARARTLEVRQLVEGPEPAARRLDLAGEALDLARRTGDPTIVLDATELMLTAALGAGEVDRALALRDTLAVEARRWHRPRLIWATEVLESALLLARGAYDQADAAAGASLQLGQELGVGDALPAFGVHLMIKAWMTGTADSLGDLAEGAATENPTIPAWAAAAAVARARGGDRQRASALLASFRDRRAATASRLFDRPALCMAASAAFSLDDHETARLVRSELPADPDAVVILGYGAVINGPAALFAGIAAMTLGDVGTARTDVAAAEKLATSLGWTPWIDAARRVGAVLDGDDVELPLGMGEKRG</sequence>
<dbReference type="PANTHER" id="PTHR16305:SF35">
    <property type="entry name" value="TRANSCRIPTIONAL ACTIVATOR DOMAIN"/>
    <property type="match status" value="1"/>
</dbReference>
<keyword evidence="5" id="KW-1185">Reference proteome</keyword>
<gene>
    <name evidence="4" type="ORF">ACFPBZ_05125</name>
</gene>
<name>A0ABV9YJK6_9PSEU</name>
<comment type="caution">
    <text evidence="4">The sequence shown here is derived from an EMBL/GenBank/DDBJ whole genome shotgun (WGS) entry which is preliminary data.</text>
</comment>
<reference evidence="5" key="1">
    <citation type="journal article" date="2019" name="Int. J. Syst. Evol. Microbiol.">
        <title>The Global Catalogue of Microorganisms (GCM) 10K type strain sequencing project: providing services to taxonomists for standard genome sequencing and annotation.</title>
        <authorList>
            <consortium name="The Broad Institute Genomics Platform"/>
            <consortium name="The Broad Institute Genome Sequencing Center for Infectious Disease"/>
            <person name="Wu L."/>
            <person name="Ma J."/>
        </authorList>
    </citation>
    <scope>NUCLEOTIDE SEQUENCE [LARGE SCALE GENOMIC DNA]</scope>
    <source>
        <strain evidence="5">CGMCC 4.7093</strain>
    </source>
</reference>
<dbReference type="EMBL" id="JBHSIV010000004">
    <property type="protein sequence ID" value="MFC5061578.1"/>
    <property type="molecule type" value="Genomic_DNA"/>
</dbReference>
<protein>
    <submittedName>
        <fullName evidence="4">AAA family ATPase</fullName>
    </submittedName>
</protein>
<evidence type="ECO:0000259" key="3">
    <source>
        <dbReference type="Pfam" id="PF13191"/>
    </source>
</evidence>
<dbReference type="SUPFAM" id="SSF52540">
    <property type="entry name" value="P-loop containing nucleoside triphosphate hydrolases"/>
    <property type="match status" value="1"/>
</dbReference>
<keyword evidence="1" id="KW-0547">Nucleotide-binding</keyword>
<evidence type="ECO:0000313" key="4">
    <source>
        <dbReference type="EMBL" id="MFC5061578.1"/>
    </source>
</evidence>
<evidence type="ECO:0000256" key="2">
    <source>
        <dbReference type="ARBA" id="ARBA00022840"/>
    </source>
</evidence>
<evidence type="ECO:0000313" key="5">
    <source>
        <dbReference type="Proteomes" id="UP001595947"/>
    </source>
</evidence>
<dbReference type="PANTHER" id="PTHR16305">
    <property type="entry name" value="TESTICULAR SOLUBLE ADENYLYL CYCLASE"/>
    <property type="match status" value="1"/>
</dbReference>
<dbReference type="Gene3D" id="3.40.50.300">
    <property type="entry name" value="P-loop containing nucleotide triphosphate hydrolases"/>
    <property type="match status" value="1"/>
</dbReference>
<proteinExistence type="predicted"/>
<dbReference type="Pfam" id="PF13191">
    <property type="entry name" value="AAA_16"/>
    <property type="match status" value="1"/>
</dbReference>
<dbReference type="InterPro" id="IPR027417">
    <property type="entry name" value="P-loop_NTPase"/>
</dbReference>
<dbReference type="Proteomes" id="UP001595947">
    <property type="component" value="Unassembled WGS sequence"/>
</dbReference>
<dbReference type="RefSeq" id="WP_378035080.1">
    <property type="nucleotide sequence ID" value="NZ_JBHSIV010000004.1"/>
</dbReference>